<sequence length="136" mass="15052">MVSLASTNVYFLQEVSAVLLLAILAFILLAGVKGWRRYVVTWLSLVLIILHYTVISIISKYAKVTVLPLIVVEHDSYGGSLYVDYGQLAILTILIVWRREIYERIKKIANKLRAGRGGLESSQTGGVGEGLAEEKS</sequence>
<dbReference type="OrthoDB" id="381103at2157"/>
<dbReference type="GeneID" id="59454213"/>
<dbReference type="Proteomes" id="UP000593766">
    <property type="component" value="Chromosome"/>
</dbReference>
<feature type="transmembrane region" description="Helical" evidence="2">
    <location>
        <begin position="12"/>
        <end position="32"/>
    </location>
</feature>
<gene>
    <name evidence="3" type="ORF">IMZ38_02305</name>
</gene>
<dbReference type="RefSeq" id="WP_193436575.1">
    <property type="nucleotide sequence ID" value="NZ_CP063144.1"/>
</dbReference>
<name>A0A7M1UR93_9CREN</name>
<keyword evidence="2" id="KW-0812">Transmembrane</keyword>
<dbReference type="EMBL" id="CP063144">
    <property type="protein sequence ID" value="QOR94778.1"/>
    <property type="molecule type" value="Genomic_DNA"/>
</dbReference>
<dbReference type="AlphaFoldDB" id="A0A7M1UR93"/>
<protein>
    <submittedName>
        <fullName evidence="3">Uncharacterized protein</fullName>
    </submittedName>
</protein>
<feature type="transmembrane region" description="Helical" evidence="2">
    <location>
        <begin position="39"/>
        <end position="59"/>
    </location>
</feature>
<evidence type="ECO:0000313" key="3">
    <source>
        <dbReference type="EMBL" id="QOR94778.1"/>
    </source>
</evidence>
<evidence type="ECO:0000256" key="1">
    <source>
        <dbReference type="SAM" id="MobiDB-lite"/>
    </source>
</evidence>
<accession>A0A7M1UR93</accession>
<evidence type="ECO:0000313" key="4">
    <source>
        <dbReference type="Proteomes" id="UP000593766"/>
    </source>
</evidence>
<feature type="transmembrane region" description="Helical" evidence="2">
    <location>
        <begin position="79"/>
        <end position="97"/>
    </location>
</feature>
<reference evidence="3 4" key="1">
    <citation type="submission" date="2020-10" db="EMBL/GenBank/DDBJ databases">
        <title>Complete genome sequence of Thermosphaera aggregans strain 3507.</title>
        <authorList>
            <person name="Zayulina K.S."/>
            <person name="Elcheninov A.G."/>
            <person name="Toshchakov S.V."/>
            <person name="Kublanov I.V."/>
            <person name="Kochetkova T.V."/>
        </authorList>
    </citation>
    <scope>NUCLEOTIDE SEQUENCE [LARGE SCALE GENOMIC DNA]</scope>
    <source>
        <strain evidence="3 4">3507</strain>
    </source>
</reference>
<keyword evidence="2" id="KW-1133">Transmembrane helix</keyword>
<keyword evidence="2" id="KW-0472">Membrane</keyword>
<feature type="region of interest" description="Disordered" evidence="1">
    <location>
        <begin position="116"/>
        <end position="136"/>
    </location>
</feature>
<keyword evidence="4" id="KW-1185">Reference proteome</keyword>
<proteinExistence type="predicted"/>
<evidence type="ECO:0000256" key="2">
    <source>
        <dbReference type="SAM" id="Phobius"/>
    </source>
</evidence>
<dbReference type="KEGG" id="tcs:IMZ38_02305"/>
<organism evidence="3 4">
    <name type="scientific">Thermosphaera chiliense</name>
    <dbReference type="NCBI Taxonomy" id="3402707"/>
    <lineage>
        <taxon>Archaea</taxon>
        <taxon>Thermoproteota</taxon>
        <taxon>Thermoprotei</taxon>
        <taxon>Desulfurococcales</taxon>
        <taxon>Desulfurococcaceae</taxon>
        <taxon>Thermosphaera</taxon>
    </lineage>
</organism>